<dbReference type="AlphaFoldDB" id="A0A9P7YYR1"/>
<dbReference type="PANTHER" id="PTHR43394:SF1">
    <property type="entry name" value="ATP-BINDING CASSETTE SUB-FAMILY B MEMBER 10, MITOCHONDRIAL"/>
    <property type="match status" value="1"/>
</dbReference>
<organism evidence="1 2">
    <name type="scientific">Calycina marina</name>
    <dbReference type="NCBI Taxonomy" id="1763456"/>
    <lineage>
        <taxon>Eukaryota</taxon>
        <taxon>Fungi</taxon>
        <taxon>Dikarya</taxon>
        <taxon>Ascomycota</taxon>
        <taxon>Pezizomycotina</taxon>
        <taxon>Leotiomycetes</taxon>
        <taxon>Helotiales</taxon>
        <taxon>Pezizellaceae</taxon>
        <taxon>Calycina</taxon>
    </lineage>
</organism>
<reference evidence="1" key="1">
    <citation type="journal article" date="2021" name="IMA Fungus">
        <title>Genomic characterization of three marine fungi, including Emericellopsis atlantica sp. nov. with signatures of a generalist lifestyle and marine biomass degradation.</title>
        <authorList>
            <person name="Hagestad O.C."/>
            <person name="Hou L."/>
            <person name="Andersen J.H."/>
            <person name="Hansen E.H."/>
            <person name="Altermark B."/>
            <person name="Li C."/>
            <person name="Kuhnert E."/>
            <person name="Cox R.J."/>
            <person name="Crous P.W."/>
            <person name="Spatafora J.W."/>
            <person name="Lail K."/>
            <person name="Amirebrahimi M."/>
            <person name="Lipzen A."/>
            <person name="Pangilinan J."/>
            <person name="Andreopoulos W."/>
            <person name="Hayes R.D."/>
            <person name="Ng V."/>
            <person name="Grigoriev I.V."/>
            <person name="Jackson S.A."/>
            <person name="Sutton T.D.S."/>
            <person name="Dobson A.D.W."/>
            <person name="Rama T."/>
        </authorList>
    </citation>
    <scope>NUCLEOTIDE SEQUENCE</scope>
    <source>
        <strain evidence="1">TRa3180A</strain>
    </source>
</reference>
<dbReference type="InterPro" id="IPR039421">
    <property type="entry name" value="Type_1_exporter"/>
</dbReference>
<dbReference type="InterPro" id="IPR027417">
    <property type="entry name" value="P-loop_NTPase"/>
</dbReference>
<accession>A0A9P7YYR1</accession>
<comment type="caution">
    <text evidence="1">The sequence shown here is derived from an EMBL/GenBank/DDBJ whole genome shotgun (WGS) entry which is preliminary data.</text>
</comment>
<dbReference type="GO" id="GO:0015421">
    <property type="term" value="F:ABC-type oligopeptide transporter activity"/>
    <property type="evidence" value="ECO:0007669"/>
    <property type="project" value="TreeGrafter"/>
</dbReference>
<dbReference type="PANTHER" id="PTHR43394">
    <property type="entry name" value="ATP-DEPENDENT PERMEASE MDL1, MITOCHONDRIAL"/>
    <property type="match status" value="1"/>
</dbReference>
<dbReference type="OrthoDB" id="6500128at2759"/>
<dbReference type="Proteomes" id="UP000887226">
    <property type="component" value="Unassembled WGS sequence"/>
</dbReference>
<proteinExistence type="predicted"/>
<dbReference type="GO" id="GO:0016787">
    <property type="term" value="F:hydrolase activity"/>
    <property type="evidence" value="ECO:0007669"/>
    <property type="project" value="UniProtKB-KW"/>
</dbReference>
<protein>
    <submittedName>
        <fullName evidence="1">P-loop containing nucleoside triphosphate hydrolase protein</fullName>
    </submittedName>
</protein>
<keyword evidence="1" id="KW-0378">Hydrolase</keyword>
<gene>
    <name evidence="1" type="ORF">BJ878DRAFT_545110</name>
</gene>
<evidence type="ECO:0000313" key="2">
    <source>
        <dbReference type="Proteomes" id="UP000887226"/>
    </source>
</evidence>
<dbReference type="Gene3D" id="3.40.50.300">
    <property type="entry name" value="P-loop containing nucleotide triphosphate hydrolases"/>
    <property type="match status" value="1"/>
</dbReference>
<sequence length="135" mass="15318">MSLTSLKFLTDEEIILALKGMEVWEAISGNGRADDYGEDARIIAQTLVKEDETITLVLDESISSVDRENEDLVVSIMTDDFRDHTVLSLMHKLNTIMNLDRLAVMDVGKIFQIGKPTELLKEDQGIFRALYKRIE</sequence>
<dbReference type="EMBL" id="MU254190">
    <property type="protein sequence ID" value="KAG9241578.1"/>
    <property type="molecule type" value="Genomic_DNA"/>
</dbReference>
<evidence type="ECO:0000313" key="1">
    <source>
        <dbReference type="EMBL" id="KAG9241578.1"/>
    </source>
</evidence>
<name>A0A9P7YYR1_9HELO</name>
<dbReference type="SUPFAM" id="SSF52540">
    <property type="entry name" value="P-loop containing nucleoside triphosphate hydrolases"/>
    <property type="match status" value="1"/>
</dbReference>
<keyword evidence="2" id="KW-1185">Reference proteome</keyword>